<gene>
    <name evidence="18" type="primary">LOC114793782</name>
</gene>
<evidence type="ECO:0000313" key="19">
    <source>
        <dbReference type="Proteomes" id="UP000694580"/>
    </source>
</evidence>
<dbReference type="InterPro" id="IPR051148">
    <property type="entry name" value="Zona_Pellucida_Domain_gp"/>
</dbReference>
<dbReference type="InterPro" id="IPR001507">
    <property type="entry name" value="ZP_dom"/>
</dbReference>
<evidence type="ECO:0000259" key="16">
    <source>
        <dbReference type="PROSITE" id="PS51034"/>
    </source>
</evidence>
<feature type="transmembrane region" description="Helical" evidence="14">
    <location>
        <begin position="480"/>
        <end position="503"/>
    </location>
</feature>
<accession>A0AAY4D6V7</accession>
<dbReference type="CDD" id="cd00111">
    <property type="entry name" value="Trefoil"/>
    <property type="match status" value="1"/>
</dbReference>
<dbReference type="Gene3D" id="4.10.110.10">
    <property type="entry name" value="Spasmolytic Protein, domain 1"/>
    <property type="match status" value="1"/>
</dbReference>
<evidence type="ECO:0000256" key="9">
    <source>
        <dbReference type="ARBA" id="ARBA00023157"/>
    </source>
</evidence>
<feature type="disulfide bond" evidence="13">
    <location>
        <begin position="148"/>
        <end position="163"/>
    </location>
</feature>
<proteinExistence type="predicted"/>
<name>A0AAY4D6V7_9TELE</name>
<dbReference type="Pfam" id="PF23344">
    <property type="entry name" value="ZP-N"/>
    <property type="match status" value="1"/>
</dbReference>
<dbReference type="InterPro" id="IPR044913">
    <property type="entry name" value="P_trefoil_dom_sf"/>
</dbReference>
<feature type="disulfide bond" evidence="13">
    <location>
        <begin position="138"/>
        <end position="164"/>
    </location>
</feature>
<evidence type="ECO:0000256" key="14">
    <source>
        <dbReference type="SAM" id="Phobius"/>
    </source>
</evidence>
<keyword evidence="6 14" id="KW-0812">Transmembrane</keyword>
<keyword evidence="4" id="KW-0272">Extracellular matrix</keyword>
<keyword evidence="8 14" id="KW-0472">Membrane</keyword>
<feature type="transmembrane region" description="Helical" evidence="14">
    <location>
        <begin position="515"/>
        <end position="535"/>
    </location>
</feature>
<dbReference type="GO" id="GO:0032190">
    <property type="term" value="F:acrosin binding"/>
    <property type="evidence" value="ECO:0007669"/>
    <property type="project" value="TreeGrafter"/>
</dbReference>
<dbReference type="PROSITE" id="PS51448">
    <property type="entry name" value="P_TREFOIL_2"/>
    <property type="match status" value="1"/>
</dbReference>
<dbReference type="GO" id="GO:0035804">
    <property type="term" value="F:structural constituent of egg coat"/>
    <property type="evidence" value="ECO:0007669"/>
    <property type="project" value="TreeGrafter"/>
</dbReference>
<keyword evidence="7 14" id="KW-1133">Transmembrane helix</keyword>
<dbReference type="Pfam" id="PF00100">
    <property type="entry name" value="Zona_pellucida"/>
    <property type="match status" value="1"/>
</dbReference>
<evidence type="ECO:0000256" key="8">
    <source>
        <dbReference type="ARBA" id="ARBA00023136"/>
    </source>
</evidence>
<evidence type="ECO:0000256" key="10">
    <source>
        <dbReference type="ARBA" id="ARBA00023180"/>
    </source>
</evidence>
<reference evidence="18" key="3">
    <citation type="submission" date="2025-09" db="UniProtKB">
        <authorList>
            <consortium name="Ensembl"/>
        </authorList>
    </citation>
    <scope>IDENTIFICATION</scope>
</reference>
<dbReference type="GO" id="GO:0007339">
    <property type="term" value="P:binding of sperm to zona pellucida"/>
    <property type="evidence" value="ECO:0007669"/>
    <property type="project" value="TreeGrafter"/>
</dbReference>
<feature type="transmembrane region" description="Helical" evidence="14">
    <location>
        <begin position="547"/>
        <end position="568"/>
    </location>
</feature>
<keyword evidence="9 13" id="KW-1015">Disulfide bond</keyword>
<evidence type="ECO:0000256" key="3">
    <source>
        <dbReference type="ARBA" id="ARBA00022525"/>
    </source>
</evidence>
<feature type="chain" id="PRO_5044257957" description="Zona pellucida sperm-binding protein 4-like" evidence="15">
    <location>
        <begin position="19"/>
        <end position="569"/>
    </location>
</feature>
<reference evidence="18 19" key="1">
    <citation type="submission" date="2020-06" db="EMBL/GenBank/DDBJ databases">
        <authorList>
            <consortium name="Wellcome Sanger Institute Data Sharing"/>
        </authorList>
    </citation>
    <scope>NUCLEOTIDE SEQUENCE [LARGE SCALE GENOMIC DNA]</scope>
</reference>
<dbReference type="SUPFAM" id="SSF57492">
    <property type="entry name" value="Trefoil"/>
    <property type="match status" value="1"/>
</dbReference>
<keyword evidence="5" id="KW-0165">Cleavage on pair of basic residues</keyword>
<dbReference type="GO" id="GO:0035805">
    <property type="term" value="C:egg coat"/>
    <property type="evidence" value="ECO:0007669"/>
    <property type="project" value="UniProtKB-SubCell"/>
</dbReference>
<evidence type="ECO:0008006" key="20">
    <source>
        <dbReference type="Google" id="ProtNLM"/>
    </source>
</evidence>
<dbReference type="PROSITE" id="PS51034">
    <property type="entry name" value="ZP_2"/>
    <property type="match status" value="1"/>
</dbReference>
<dbReference type="Ensembl" id="ENSDCDT00010049856.1">
    <property type="protein sequence ID" value="ENSDCDP00010040036.1"/>
    <property type="gene ID" value="ENSDCDG00010025615.1"/>
</dbReference>
<keyword evidence="2" id="KW-1003">Cell membrane</keyword>
<evidence type="ECO:0000256" key="13">
    <source>
        <dbReference type="PROSITE-ProRule" id="PRU00779"/>
    </source>
</evidence>
<dbReference type="Pfam" id="PF00088">
    <property type="entry name" value="Trefoil"/>
    <property type="match status" value="1"/>
</dbReference>
<sequence>MPCHVITALVACVAVTRCLSSSTQSATPSVTCSGRGIHALFGQAVRDRLLVKDKYGANVPVPAEEGPCGLKGFREQNGSLSLYSRYDSCYTHTEGDLVALTVGVQLVSGHQWYKVDISCVLPKKLTMKPSSKMISDQCTIRRTLRVPCGQQSVSKSSCLKLGCCYDSRDSACYHQLNACSLDGHFVFSVSATDFFPPLNPGSLMVKGQPQCTPVIATPEVAIFKFGVTECGSQMSVDGVVVNYEVDVVEKMKSETAPFSLHVLCHYSGSAHLHSGYHAVDPPKPSPAFAEGVVNVQMRLAKDDSFTSFFPLDELPLNLPLRESVYVEVSISLPFPDPSLSLRLRDCYAYPASRHSLWPLLHDGCPNMFDDVPSTVLVGEKLGVAAQVHRFDVKTFVFLNPETGKLTIEEIYISCWVEICSQEAACTQYCSTLASDTRRGRRESDSISQLVSLGPIQLAHEDAFLLEDSLSQHIDSGNQSLYGLAVISAMLLGLIFAILVWSVVRKRHQRSQKAVIANRAYTVIEMCSLIGPLAVWPNLGATFALGDFNPSFLILLLLHFIFSLLLSLLC</sequence>
<evidence type="ECO:0000256" key="5">
    <source>
        <dbReference type="ARBA" id="ARBA00022685"/>
    </source>
</evidence>
<reference evidence="18" key="2">
    <citation type="submission" date="2025-08" db="UniProtKB">
        <authorList>
            <consortium name="Ensembl"/>
        </authorList>
    </citation>
    <scope>IDENTIFICATION</scope>
</reference>
<keyword evidence="10" id="KW-0325">Glycoprotein</keyword>
<dbReference type="PANTHER" id="PTHR23343:SF117">
    <property type="entry name" value="ZONA PELLUCIDA SPERM-BINDING PROTEIN 4-LIKE ISOFORM X1"/>
    <property type="match status" value="1"/>
</dbReference>
<keyword evidence="15" id="KW-0732">Signal</keyword>
<dbReference type="GeneTree" id="ENSGT00940000161324"/>
<dbReference type="GO" id="GO:0060468">
    <property type="term" value="P:prevention of polyspermy"/>
    <property type="evidence" value="ECO:0007669"/>
    <property type="project" value="TreeGrafter"/>
</dbReference>
<comment type="subcellular location">
    <subcellularLocation>
        <location evidence="1">Cell membrane</location>
        <topology evidence="1">Single-pass type I membrane protein</topology>
    </subcellularLocation>
    <subcellularLocation>
        <location evidence="12">Zona pellucida</location>
    </subcellularLocation>
</comment>
<evidence type="ECO:0000256" key="4">
    <source>
        <dbReference type="ARBA" id="ARBA00022530"/>
    </source>
</evidence>
<evidence type="ECO:0000256" key="2">
    <source>
        <dbReference type="ARBA" id="ARBA00022475"/>
    </source>
</evidence>
<protein>
    <recommendedName>
        <fullName evidence="20">Zona pellucida sperm-binding protein 4-like</fullName>
    </recommendedName>
</protein>
<dbReference type="InterPro" id="IPR055356">
    <property type="entry name" value="ZP-N"/>
</dbReference>
<feature type="domain" description="P-type" evidence="17">
    <location>
        <begin position="136"/>
        <end position="176"/>
    </location>
</feature>
<dbReference type="Gene3D" id="2.60.40.4100">
    <property type="entry name" value="Zona pellucida, ZP-C domain"/>
    <property type="match status" value="1"/>
</dbReference>
<evidence type="ECO:0000256" key="12">
    <source>
        <dbReference type="ARBA" id="ARBA00024183"/>
    </source>
</evidence>
<evidence type="ECO:0000256" key="11">
    <source>
        <dbReference type="ARBA" id="ARBA00023279"/>
    </source>
</evidence>
<evidence type="ECO:0000313" key="18">
    <source>
        <dbReference type="Ensembl" id="ENSDCDP00010040036.1"/>
    </source>
</evidence>
<keyword evidence="11" id="KW-0278">Fertilization</keyword>
<evidence type="ECO:0000256" key="1">
    <source>
        <dbReference type="ARBA" id="ARBA00004251"/>
    </source>
</evidence>
<dbReference type="InterPro" id="IPR055355">
    <property type="entry name" value="ZP-C"/>
</dbReference>
<dbReference type="GO" id="GO:0005886">
    <property type="term" value="C:plasma membrane"/>
    <property type="evidence" value="ECO:0007669"/>
    <property type="project" value="UniProtKB-SubCell"/>
</dbReference>
<dbReference type="AlphaFoldDB" id="A0AAY4D6V7"/>
<evidence type="ECO:0000259" key="17">
    <source>
        <dbReference type="PROSITE" id="PS51448"/>
    </source>
</evidence>
<dbReference type="Proteomes" id="UP000694580">
    <property type="component" value="Chromosome 7"/>
</dbReference>
<feature type="domain" description="ZP" evidence="16">
    <location>
        <begin position="178"/>
        <end position="436"/>
    </location>
</feature>
<dbReference type="SMART" id="SM00018">
    <property type="entry name" value="PD"/>
    <property type="match status" value="1"/>
</dbReference>
<dbReference type="Gene3D" id="2.60.40.3210">
    <property type="entry name" value="Zona pellucida, ZP-N domain"/>
    <property type="match status" value="1"/>
</dbReference>
<dbReference type="SMART" id="SM00241">
    <property type="entry name" value="ZP"/>
    <property type="match status" value="1"/>
</dbReference>
<feature type="signal peptide" evidence="15">
    <location>
        <begin position="1"/>
        <end position="18"/>
    </location>
</feature>
<keyword evidence="3" id="KW-0964">Secreted</keyword>
<evidence type="ECO:0000256" key="7">
    <source>
        <dbReference type="ARBA" id="ARBA00022989"/>
    </source>
</evidence>
<evidence type="ECO:0000256" key="6">
    <source>
        <dbReference type="ARBA" id="ARBA00022692"/>
    </source>
</evidence>
<dbReference type="InterPro" id="IPR000519">
    <property type="entry name" value="P_trefoil_dom"/>
</dbReference>
<dbReference type="PANTHER" id="PTHR23343">
    <property type="entry name" value="ZONA PELLUCIDA SPERM-BINDING PROTEIN"/>
    <property type="match status" value="1"/>
</dbReference>
<comment type="caution">
    <text evidence="13">Lacks conserved residue(s) required for the propagation of feature annotation.</text>
</comment>
<organism evidence="18 19">
    <name type="scientific">Denticeps clupeoides</name>
    <name type="common">denticle herring</name>
    <dbReference type="NCBI Taxonomy" id="299321"/>
    <lineage>
        <taxon>Eukaryota</taxon>
        <taxon>Metazoa</taxon>
        <taxon>Chordata</taxon>
        <taxon>Craniata</taxon>
        <taxon>Vertebrata</taxon>
        <taxon>Euteleostomi</taxon>
        <taxon>Actinopterygii</taxon>
        <taxon>Neopterygii</taxon>
        <taxon>Teleostei</taxon>
        <taxon>Clupei</taxon>
        <taxon>Clupeiformes</taxon>
        <taxon>Denticipitoidei</taxon>
        <taxon>Denticipitidae</taxon>
        <taxon>Denticeps</taxon>
    </lineage>
</organism>
<evidence type="ECO:0000256" key="15">
    <source>
        <dbReference type="SAM" id="SignalP"/>
    </source>
</evidence>
<dbReference type="InterPro" id="IPR042235">
    <property type="entry name" value="ZP-C_dom"/>
</dbReference>
<keyword evidence="19" id="KW-1185">Reference proteome</keyword>